<keyword evidence="3 5" id="KW-1133">Transmembrane helix</keyword>
<feature type="transmembrane region" description="Helical" evidence="5">
    <location>
        <begin position="139"/>
        <end position="160"/>
    </location>
</feature>
<keyword evidence="8" id="KW-1185">Reference proteome</keyword>
<dbReference type="InterPro" id="IPR005828">
    <property type="entry name" value="MFS_sugar_transport-like"/>
</dbReference>
<dbReference type="SUPFAM" id="SSF103473">
    <property type="entry name" value="MFS general substrate transporter"/>
    <property type="match status" value="1"/>
</dbReference>
<dbReference type="EMBL" id="KQ982650">
    <property type="protein sequence ID" value="KYQ52866.1"/>
    <property type="molecule type" value="Genomic_DNA"/>
</dbReference>
<dbReference type="GO" id="GO:0016020">
    <property type="term" value="C:membrane"/>
    <property type="evidence" value="ECO:0007669"/>
    <property type="project" value="UniProtKB-SubCell"/>
</dbReference>
<dbReference type="AlphaFoldDB" id="A0A151WYK2"/>
<feature type="transmembrane region" description="Helical" evidence="5">
    <location>
        <begin position="22"/>
        <end position="43"/>
    </location>
</feature>
<feature type="transmembrane region" description="Helical" evidence="5">
    <location>
        <begin position="219"/>
        <end position="236"/>
    </location>
</feature>
<feature type="transmembrane region" description="Helical" evidence="5">
    <location>
        <begin position="559"/>
        <end position="578"/>
    </location>
</feature>
<feature type="domain" description="Major facilitator superfamily (MFS) profile" evidence="6">
    <location>
        <begin position="145"/>
        <end position="585"/>
    </location>
</feature>
<evidence type="ECO:0000256" key="2">
    <source>
        <dbReference type="ARBA" id="ARBA00022692"/>
    </source>
</evidence>
<feature type="transmembrane region" description="Helical" evidence="5">
    <location>
        <begin position="472"/>
        <end position="493"/>
    </location>
</feature>
<dbReference type="Proteomes" id="UP000075809">
    <property type="component" value="Unassembled WGS sequence"/>
</dbReference>
<dbReference type="CDD" id="cd17317">
    <property type="entry name" value="MFS_SLC22"/>
    <property type="match status" value="1"/>
</dbReference>
<dbReference type="InterPro" id="IPR020846">
    <property type="entry name" value="MFS_dom"/>
</dbReference>
<feature type="transmembrane region" description="Helical" evidence="5">
    <location>
        <begin position="499"/>
        <end position="520"/>
    </location>
</feature>
<dbReference type="Gene3D" id="1.20.1250.20">
    <property type="entry name" value="MFS general substrate transporter like domains"/>
    <property type="match status" value="1"/>
</dbReference>
<feature type="transmembrane region" description="Helical" evidence="5">
    <location>
        <begin position="291"/>
        <end position="316"/>
    </location>
</feature>
<dbReference type="PROSITE" id="PS50850">
    <property type="entry name" value="MFS"/>
    <property type="match status" value="1"/>
</dbReference>
<feature type="transmembrane region" description="Helical" evidence="5">
    <location>
        <begin position="180"/>
        <end position="199"/>
    </location>
</feature>
<name>A0A151WYK2_9HYME</name>
<keyword evidence="2 5" id="KW-0812">Transmembrane</keyword>
<gene>
    <name evidence="7" type="ORF">ALC60_07944</name>
</gene>
<feature type="transmembrane region" description="Helical" evidence="5">
    <location>
        <begin position="532"/>
        <end position="553"/>
    </location>
</feature>
<comment type="subcellular location">
    <subcellularLocation>
        <location evidence="1">Membrane</location>
        <topology evidence="1">Multi-pass membrane protein</topology>
    </subcellularLocation>
</comment>
<evidence type="ECO:0000256" key="5">
    <source>
        <dbReference type="SAM" id="Phobius"/>
    </source>
</evidence>
<organism evidence="7 8">
    <name type="scientific">Mycetomoellerius zeteki</name>
    <dbReference type="NCBI Taxonomy" id="64791"/>
    <lineage>
        <taxon>Eukaryota</taxon>
        <taxon>Metazoa</taxon>
        <taxon>Ecdysozoa</taxon>
        <taxon>Arthropoda</taxon>
        <taxon>Hexapoda</taxon>
        <taxon>Insecta</taxon>
        <taxon>Pterygota</taxon>
        <taxon>Neoptera</taxon>
        <taxon>Endopterygota</taxon>
        <taxon>Hymenoptera</taxon>
        <taxon>Apocrita</taxon>
        <taxon>Aculeata</taxon>
        <taxon>Formicoidea</taxon>
        <taxon>Formicidae</taxon>
        <taxon>Myrmicinae</taxon>
        <taxon>Mycetomoellerius</taxon>
    </lineage>
</organism>
<proteinExistence type="predicted"/>
<dbReference type="Pfam" id="PF00083">
    <property type="entry name" value="Sugar_tr"/>
    <property type="match status" value="1"/>
</dbReference>
<evidence type="ECO:0000256" key="1">
    <source>
        <dbReference type="ARBA" id="ARBA00004141"/>
    </source>
</evidence>
<evidence type="ECO:0000256" key="4">
    <source>
        <dbReference type="ARBA" id="ARBA00023136"/>
    </source>
</evidence>
<accession>A0A151WYK2</accession>
<feature type="non-terminal residue" evidence="7">
    <location>
        <position position="1"/>
    </location>
</feature>
<dbReference type="PANTHER" id="PTHR24064">
    <property type="entry name" value="SOLUTE CARRIER FAMILY 22 MEMBER"/>
    <property type="match status" value="1"/>
</dbReference>
<sequence>DDFDLDDLLPIVGEFGRYQKQLLWLVCLPACLPCGFCAFNQLFMADTPLHWCKVPGLENMDIARRKRLAIPASQDDNETYSQCMRYDIDWTTMENYSVVTTYLSNASWSVMPCDHGWEYETSEITSSIVIDFDLVCDRAIYPTIGLVVLNAGGPIGVYLFGTLNDRHTCKDLLKFIKKFFHCFTIFVFVYFVLHCILYLRPVFIVGSYFNLEVIGRRLSFFTCLATLIIGSFLTAISNNFWIWASTRFIVGLTIPAIYQIPFIIFLSALVVEFRFYYKLIFVALELVGPNYRSFVTVMTCTFYTLGLCMLAGVTYLIRDWRMLAMTTSMPFLIYFFYWWFLPESPRWLLAKGRLSEANNILETLARVNGKELPTSFTHKLHQRMTMSRSKSEEERLRTGPGVLSLFKLPNMRLKTCLITLNWFANNMVYVGLSYYGPALGNEEHLSFLFSSLAEIPSYIACWVVMDRWGRRWPLCLCMVVAGVSCIATVMLSSDAVMETLILFLISKSAISASFLIIYPFAGELYPTQLRGVAIGFSAYISGLGLIIIPFVTYLGKENLVLPLVILGAISIIGGLSGLRLPETLHHRLPQTVEEGELFGKNWTCADCIRCVPTKPSSIATSYEDLSTRETVEMQEVPEVLFTSSILEDHQRPSTTSIRRLVRQSSVMDTQRDSDGTMKMTYWF</sequence>
<keyword evidence="4 5" id="KW-0472">Membrane</keyword>
<dbReference type="STRING" id="64791.A0A151WYK2"/>
<dbReference type="GO" id="GO:0022857">
    <property type="term" value="F:transmembrane transporter activity"/>
    <property type="evidence" value="ECO:0007669"/>
    <property type="project" value="InterPro"/>
</dbReference>
<dbReference type="InterPro" id="IPR036259">
    <property type="entry name" value="MFS_trans_sf"/>
</dbReference>
<evidence type="ECO:0000256" key="3">
    <source>
        <dbReference type="ARBA" id="ARBA00022989"/>
    </source>
</evidence>
<evidence type="ECO:0000313" key="8">
    <source>
        <dbReference type="Proteomes" id="UP000075809"/>
    </source>
</evidence>
<evidence type="ECO:0000259" key="6">
    <source>
        <dbReference type="PROSITE" id="PS50850"/>
    </source>
</evidence>
<protein>
    <submittedName>
        <fullName evidence="7">Organic cation transporter 1</fullName>
    </submittedName>
</protein>
<reference evidence="7 8" key="1">
    <citation type="submission" date="2015-09" db="EMBL/GenBank/DDBJ databases">
        <title>Trachymyrmex zeteki WGS genome.</title>
        <authorList>
            <person name="Nygaard S."/>
            <person name="Hu H."/>
            <person name="Boomsma J."/>
            <person name="Zhang G."/>
        </authorList>
    </citation>
    <scope>NUCLEOTIDE SEQUENCE [LARGE SCALE GENOMIC DNA]</scope>
    <source>
        <strain evidence="7">Tzet28-1</strain>
        <tissue evidence="7">Whole body</tissue>
    </source>
</reference>
<feature type="transmembrane region" description="Helical" evidence="5">
    <location>
        <begin position="248"/>
        <end position="271"/>
    </location>
</feature>
<evidence type="ECO:0000313" key="7">
    <source>
        <dbReference type="EMBL" id="KYQ52866.1"/>
    </source>
</evidence>